<keyword evidence="3" id="KW-1185">Reference proteome</keyword>
<dbReference type="Proteomes" id="UP000181884">
    <property type="component" value="Unassembled WGS sequence"/>
</dbReference>
<dbReference type="AlphaFoldDB" id="A0A1L8RJC5"/>
<gene>
    <name evidence="2" type="ORF">RU97_GL000057</name>
</gene>
<comment type="caution">
    <text evidence="2">The sequence shown here is derived from an EMBL/GenBank/DDBJ whole genome shotgun (WGS) entry which is preliminary data.</text>
</comment>
<organism evidence="2 3">
    <name type="scientific">Enterococcus canis</name>
    <dbReference type="NCBI Taxonomy" id="214095"/>
    <lineage>
        <taxon>Bacteria</taxon>
        <taxon>Bacillati</taxon>
        <taxon>Bacillota</taxon>
        <taxon>Bacilli</taxon>
        <taxon>Lactobacillales</taxon>
        <taxon>Enterococcaceae</taxon>
        <taxon>Enterococcus</taxon>
    </lineage>
</organism>
<keyword evidence="1" id="KW-1133">Transmembrane helix</keyword>
<feature type="transmembrane region" description="Helical" evidence="1">
    <location>
        <begin position="105"/>
        <end position="125"/>
    </location>
</feature>
<feature type="transmembrane region" description="Helical" evidence="1">
    <location>
        <begin position="20"/>
        <end position="45"/>
    </location>
</feature>
<dbReference type="STRING" id="214095.RU97_GL000057"/>
<keyword evidence="1" id="KW-0472">Membrane</keyword>
<dbReference type="EMBL" id="JXKH01000001">
    <property type="protein sequence ID" value="OJG19824.1"/>
    <property type="molecule type" value="Genomic_DNA"/>
</dbReference>
<accession>A0A1L8RJC5</accession>
<proteinExistence type="predicted"/>
<protein>
    <submittedName>
        <fullName evidence="2">Uncharacterized protein</fullName>
    </submittedName>
</protein>
<evidence type="ECO:0000313" key="2">
    <source>
        <dbReference type="EMBL" id="OJG19824.1"/>
    </source>
</evidence>
<feature type="transmembrane region" description="Helical" evidence="1">
    <location>
        <begin position="137"/>
        <end position="157"/>
    </location>
</feature>
<keyword evidence="1" id="KW-0812">Transmembrane</keyword>
<evidence type="ECO:0000313" key="3">
    <source>
        <dbReference type="Proteomes" id="UP000181884"/>
    </source>
</evidence>
<sequence>MEGKSVKKTVIYNFMFPLWAVYVFPPFLLVTIPVNIAIDFLAVWLAQKLLKINLPENFLYHNLWKIVLIGYLSDLVGVAFISISSTLLNFFGIELSYETWGWSDPLYFLLRIMAILIAAWCIYYLNHRFLPKTAFTVVDRKKLLLCLALFTAPYLFLI</sequence>
<feature type="transmembrane region" description="Helical" evidence="1">
    <location>
        <begin position="66"/>
        <end position="93"/>
    </location>
</feature>
<name>A0A1L8RJC5_9ENTE</name>
<evidence type="ECO:0000256" key="1">
    <source>
        <dbReference type="SAM" id="Phobius"/>
    </source>
</evidence>
<reference evidence="2 3" key="1">
    <citation type="submission" date="2014-12" db="EMBL/GenBank/DDBJ databases">
        <title>Draft genome sequences of 29 type strains of Enterococci.</title>
        <authorList>
            <person name="Zhong Z."/>
            <person name="Sun Z."/>
            <person name="Liu W."/>
            <person name="Zhang W."/>
            <person name="Zhang H."/>
        </authorList>
    </citation>
    <scope>NUCLEOTIDE SEQUENCE [LARGE SCALE GENOMIC DNA]</scope>
    <source>
        <strain evidence="2 3">DSM 17029</strain>
    </source>
</reference>